<dbReference type="NCBIfam" id="TIGR00027">
    <property type="entry name" value="mthyl_TIGR00027"/>
    <property type="match status" value="1"/>
</dbReference>
<dbReference type="EMBL" id="CP046172">
    <property type="protein sequence ID" value="QIS10772.1"/>
    <property type="molecule type" value="Genomic_DNA"/>
</dbReference>
<evidence type="ECO:0000256" key="5">
    <source>
        <dbReference type="ARBA" id="ARBA00022691"/>
    </source>
</evidence>
<dbReference type="EC" id="2.1.1.-" evidence="6"/>
<reference evidence="7 8" key="1">
    <citation type="journal article" date="2019" name="ACS Chem. Biol.">
        <title>Identification and Mobilization of a Cryptic Antibiotic Biosynthesis Gene Locus from a Human-Pathogenic Nocardia Isolate.</title>
        <authorList>
            <person name="Herisse M."/>
            <person name="Ishida K."/>
            <person name="Porter J.L."/>
            <person name="Howden B."/>
            <person name="Hertweck C."/>
            <person name="Stinear T.P."/>
            <person name="Pidot S.J."/>
        </authorList>
    </citation>
    <scope>NUCLEOTIDE SEQUENCE [LARGE SCALE GENOMIC DNA]</scope>
    <source>
        <strain evidence="7 8">AUSMDU00012717</strain>
    </source>
</reference>
<dbReference type="PANTHER" id="PTHR43619:SF2">
    <property type="entry name" value="S-ADENOSYL-L-METHIONINE-DEPENDENT METHYLTRANSFERASES SUPERFAMILY PROTEIN"/>
    <property type="match status" value="1"/>
</dbReference>
<dbReference type="InterPro" id="IPR007213">
    <property type="entry name" value="Ppm1/Ppm2/Tcmp"/>
</dbReference>
<evidence type="ECO:0000256" key="4">
    <source>
        <dbReference type="ARBA" id="ARBA00022679"/>
    </source>
</evidence>
<name>A0A6G9YC45_9NOCA</name>
<dbReference type="Gene3D" id="3.40.50.150">
    <property type="entry name" value="Vaccinia Virus protein VP39"/>
    <property type="match status" value="1"/>
</dbReference>
<evidence type="ECO:0000256" key="6">
    <source>
        <dbReference type="RuleBase" id="RU362030"/>
    </source>
</evidence>
<sequence length="316" mass="34384">MRSRNPIRRVCQLSLDGDTNRIYILFVVSFTAQTMAFQRALESARPTESRLFTDPLATRFLSPPLRALAGMARIPVAGSLVARLYDLAFPGPRPSAVARTRLIDDTIVELVAGGVRDIVVLGAGFDSRPWRLPELRGARIVEVDRAGTQAVKAAAVRAAGVDTGRVGFLPVDFETDDLATALRAGGVGERRTLFVWEGVTNYLTAAAVDRTLAVLRRVGGPDGMLVFTYVHAGVIDGTATFPEAERWLRGVARVGEPWTFGLDPDRLGAFLAARGYELIWEQSTAAAGDRYFRPRGRADRASELYRVALARIACPA</sequence>
<comment type="function">
    <text evidence="1 6">Exhibits S-adenosyl-L-methionine-dependent methyltransferase activity.</text>
</comment>
<evidence type="ECO:0000256" key="1">
    <source>
        <dbReference type="ARBA" id="ARBA00003907"/>
    </source>
</evidence>
<comment type="similarity">
    <text evidence="2 6">Belongs to the UPF0677 family.</text>
</comment>
<dbReference type="KEGG" id="nah:F5544_14435"/>
<dbReference type="AlphaFoldDB" id="A0A6G9YC45"/>
<gene>
    <name evidence="7" type="ORF">F5544_14435</name>
</gene>
<dbReference type="InterPro" id="IPR011610">
    <property type="entry name" value="SAM_mthyl_Trfase_ML2640-like"/>
</dbReference>
<dbReference type="GO" id="GO:0008168">
    <property type="term" value="F:methyltransferase activity"/>
    <property type="evidence" value="ECO:0007669"/>
    <property type="project" value="UniProtKB-UniRule"/>
</dbReference>
<dbReference type="SUPFAM" id="SSF53335">
    <property type="entry name" value="S-adenosyl-L-methionine-dependent methyltransferases"/>
    <property type="match status" value="1"/>
</dbReference>
<dbReference type="InterPro" id="IPR029063">
    <property type="entry name" value="SAM-dependent_MTases_sf"/>
</dbReference>
<keyword evidence="5 6" id="KW-0949">S-adenosyl-L-methionine</keyword>
<dbReference type="PANTHER" id="PTHR43619">
    <property type="entry name" value="S-ADENOSYL-L-METHIONINE-DEPENDENT METHYLTRANSFERASE YKTD-RELATED"/>
    <property type="match status" value="1"/>
</dbReference>
<accession>A0A6G9YC45</accession>
<dbReference type="GO" id="GO:0032259">
    <property type="term" value="P:methylation"/>
    <property type="evidence" value="ECO:0007669"/>
    <property type="project" value="UniProtKB-KW"/>
</dbReference>
<keyword evidence="8" id="KW-1185">Reference proteome</keyword>
<dbReference type="Proteomes" id="UP000503540">
    <property type="component" value="Chromosome"/>
</dbReference>
<protein>
    <recommendedName>
        <fullName evidence="6">S-adenosyl-L-methionine-dependent methyltransferase</fullName>
        <ecNumber evidence="6">2.1.1.-</ecNumber>
    </recommendedName>
</protein>
<keyword evidence="3 6" id="KW-0489">Methyltransferase</keyword>
<dbReference type="Pfam" id="PF04072">
    <property type="entry name" value="LCM"/>
    <property type="match status" value="1"/>
</dbReference>
<evidence type="ECO:0000256" key="3">
    <source>
        <dbReference type="ARBA" id="ARBA00022603"/>
    </source>
</evidence>
<proteinExistence type="inferred from homology"/>
<evidence type="ECO:0000256" key="2">
    <source>
        <dbReference type="ARBA" id="ARBA00008138"/>
    </source>
</evidence>
<evidence type="ECO:0000313" key="7">
    <source>
        <dbReference type="EMBL" id="QIS10772.1"/>
    </source>
</evidence>
<keyword evidence="4 7" id="KW-0808">Transferase</keyword>
<evidence type="ECO:0000313" key="8">
    <source>
        <dbReference type="Proteomes" id="UP000503540"/>
    </source>
</evidence>
<organism evidence="7 8">
    <name type="scientific">Nocardia arthritidis</name>
    <dbReference type="NCBI Taxonomy" id="228602"/>
    <lineage>
        <taxon>Bacteria</taxon>
        <taxon>Bacillati</taxon>
        <taxon>Actinomycetota</taxon>
        <taxon>Actinomycetes</taxon>
        <taxon>Mycobacteriales</taxon>
        <taxon>Nocardiaceae</taxon>
        <taxon>Nocardia</taxon>
    </lineage>
</organism>